<sequence length="936" mass="107173">MPGRKHDDHGLLDEWKLVRGCRSRALPSHGSQGGGGLNADDTAYECSHSRLVLTATSKAVVSERQSISSRALQRLTRTSIILLAWRRIKRLGYWQANEHQVFAQWCTKVDSIADIEGRFLVTQMKYARASKSIALDTVEEEKMKVTITRRFQHTGISGIFKSGQLFGSNLKTNAQIRKGSLTPSIRITCCASNPLNFGNTKPAEAPEKRQRKQQPYQGILHVPDDRIEELDYRETSLLVEEVKGWQMKLASGKGEISPSAYDTAWVARIASECDSSLPEFPEALEWIINSQLPDGSWGDDRHLQLYDRVLSTLSCLVTLKTWDIGHNSIAQGTKFLRENMIKLKQDDGDLLSGFEVTFPMMLHEAKKLGLDLPHETDCLGIPLDKLHSAPTTLLYSLEGLQDLEIDWQEILKLQSKDGSFLSSPSSTACVYLKTKDRKSLQYAMQVQNYAVPCHYPIDLFESLWVVDTIERLGIDVFFRDEIKAVLDYVYSFWTNEGIGWGSTCLVNDIDDTAMAFRILRMHGYNVSPDAFDQFWLPRDKFCCFVGELSHGVSEMLNLHRASQVDFPNETILTKTFKYSHDYLLNVETAHMDKWGNEEKPHGRSNEIQVIFELANPFHDCLPRIYNNAYIKHYGIDDPWIGKIIYRLPLVNNKVLLELANWYSQQCQSYQSSELIELTNWCHSLHFEYILSTRSKENINMRIFFTKACCMGMLIDDILDSATSIEVINSVQKWDISLSQKLPLKYKIHVQELYNTILVMTETASKIHQILSSKFIHNYLSKIYTDLIKSRISAHCRIQGYIPSFKEYMQNAEVSISIGSPVLMSILFCGEPLTEELLNTIHDSKPLKLNNIIFRLCNDNIKAQGVWCYHPGETEEDALSYLQKVISSLMTKIYPKMSKSEILRWCGWLITYNKTRHEDLVLKKLQSFLHQLKTLEG</sequence>
<dbReference type="SUPFAM" id="SSF48239">
    <property type="entry name" value="Terpenoid cyclases/Protein prenyltransferases"/>
    <property type="match status" value="2"/>
</dbReference>
<dbReference type="KEGG" id="smo:SELMODRAFT_450917"/>
<dbReference type="InParanoid" id="D8QQD0"/>
<feature type="domain" description="Terpene synthase N-terminal" evidence="5">
    <location>
        <begin position="406"/>
        <end position="587"/>
    </location>
</feature>
<dbReference type="Pfam" id="PF01397">
    <property type="entry name" value="Terpene_synth"/>
    <property type="match status" value="1"/>
</dbReference>
<evidence type="ECO:0000256" key="1">
    <source>
        <dbReference type="ARBA" id="ARBA00001946"/>
    </source>
</evidence>
<dbReference type="Gramene" id="EFJ37773">
    <property type="protein sequence ID" value="EFJ37773"/>
    <property type="gene ID" value="SELMODRAFT_450917"/>
</dbReference>
<evidence type="ECO:0000256" key="2">
    <source>
        <dbReference type="ARBA" id="ARBA00004721"/>
    </source>
</evidence>
<dbReference type="InterPro" id="IPR036965">
    <property type="entry name" value="Terpene_synth_N_sf"/>
</dbReference>
<organism evidence="8">
    <name type="scientific">Selaginella moellendorffii</name>
    <name type="common">Spikemoss</name>
    <dbReference type="NCBI Taxonomy" id="88036"/>
    <lineage>
        <taxon>Eukaryota</taxon>
        <taxon>Viridiplantae</taxon>
        <taxon>Streptophyta</taxon>
        <taxon>Embryophyta</taxon>
        <taxon>Tracheophyta</taxon>
        <taxon>Lycopodiopsida</taxon>
        <taxon>Selaginellales</taxon>
        <taxon>Selaginellaceae</taxon>
        <taxon>Selaginella</taxon>
    </lineage>
</organism>
<proteinExistence type="predicted"/>
<evidence type="ECO:0000256" key="4">
    <source>
        <dbReference type="ARBA" id="ARBA00022842"/>
    </source>
</evidence>
<dbReference type="InterPro" id="IPR008949">
    <property type="entry name" value="Isoprenoid_synthase_dom_sf"/>
</dbReference>
<dbReference type="EMBL" id="GL377565">
    <property type="protein sequence ID" value="EFJ37773.1"/>
    <property type="molecule type" value="Genomic_DNA"/>
</dbReference>
<dbReference type="GO" id="GO:0016102">
    <property type="term" value="P:diterpenoid biosynthetic process"/>
    <property type="evidence" value="ECO:0000318"/>
    <property type="project" value="GO_Central"/>
</dbReference>
<dbReference type="InterPro" id="IPR001906">
    <property type="entry name" value="Terpene_synth_N"/>
</dbReference>
<dbReference type="HOGENOM" id="CLU_003125_2_0_1"/>
<dbReference type="GO" id="GO:0000287">
    <property type="term" value="F:magnesium ion binding"/>
    <property type="evidence" value="ECO:0000318"/>
    <property type="project" value="GO_Central"/>
</dbReference>
<dbReference type="InterPro" id="IPR050148">
    <property type="entry name" value="Terpene_synthase-like"/>
</dbReference>
<dbReference type="SUPFAM" id="SSF48576">
    <property type="entry name" value="Terpenoid synthases"/>
    <property type="match status" value="1"/>
</dbReference>
<dbReference type="Gene3D" id="1.50.10.130">
    <property type="entry name" value="Terpene synthase, N-terminal domain"/>
    <property type="match status" value="1"/>
</dbReference>
<dbReference type="PANTHER" id="PTHR31739">
    <property type="entry name" value="ENT-COPALYL DIPHOSPHATE SYNTHASE, CHLOROPLASTIC"/>
    <property type="match status" value="1"/>
</dbReference>
<evidence type="ECO:0000259" key="5">
    <source>
        <dbReference type="Pfam" id="PF01397"/>
    </source>
</evidence>
<dbReference type="Gene3D" id="1.50.10.160">
    <property type="match status" value="1"/>
</dbReference>
<dbReference type="AlphaFoldDB" id="D8QQD0"/>
<dbReference type="InterPro" id="IPR008930">
    <property type="entry name" value="Terpenoid_cyclase/PrenylTrfase"/>
</dbReference>
<comment type="pathway">
    <text evidence="2">Secondary metabolite biosynthesis; terpenoid biosynthesis.</text>
</comment>
<reference evidence="7 8" key="1">
    <citation type="journal article" date="2011" name="Science">
        <title>The Selaginella genome identifies genetic changes associated with the evolution of vascular plants.</title>
        <authorList>
            <person name="Banks J.A."/>
            <person name="Nishiyama T."/>
            <person name="Hasebe M."/>
            <person name="Bowman J.L."/>
            <person name="Gribskov M."/>
            <person name="dePamphilis C."/>
            <person name="Albert V.A."/>
            <person name="Aono N."/>
            <person name="Aoyama T."/>
            <person name="Ambrose B.A."/>
            <person name="Ashton N.W."/>
            <person name="Axtell M.J."/>
            <person name="Barker E."/>
            <person name="Barker M.S."/>
            <person name="Bennetzen J.L."/>
            <person name="Bonawitz N.D."/>
            <person name="Chapple C."/>
            <person name="Cheng C."/>
            <person name="Correa L.G."/>
            <person name="Dacre M."/>
            <person name="DeBarry J."/>
            <person name="Dreyer I."/>
            <person name="Elias M."/>
            <person name="Engstrom E.M."/>
            <person name="Estelle M."/>
            <person name="Feng L."/>
            <person name="Finet C."/>
            <person name="Floyd S.K."/>
            <person name="Frommer W.B."/>
            <person name="Fujita T."/>
            <person name="Gramzow L."/>
            <person name="Gutensohn M."/>
            <person name="Harholt J."/>
            <person name="Hattori M."/>
            <person name="Heyl A."/>
            <person name="Hirai T."/>
            <person name="Hiwatashi Y."/>
            <person name="Ishikawa M."/>
            <person name="Iwata M."/>
            <person name="Karol K.G."/>
            <person name="Koehler B."/>
            <person name="Kolukisaoglu U."/>
            <person name="Kubo M."/>
            <person name="Kurata T."/>
            <person name="Lalonde S."/>
            <person name="Li K."/>
            <person name="Li Y."/>
            <person name="Litt A."/>
            <person name="Lyons E."/>
            <person name="Manning G."/>
            <person name="Maruyama T."/>
            <person name="Michael T.P."/>
            <person name="Mikami K."/>
            <person name="Miyazaki S."/>
            <person name="Morinaga S."/>
            <person name="Murata T."/>
            <person name="Mueller-Roeber B."/>
            <person name="Nelson D.R."/>
            <person name="Obara M."/>
            <person name="Oguri Y."/>
            <person name="Olmstead R.G."/>
            <person name="Onodera N."/>
            <person name="Petersen B.L."/>
            <person name="Pils B."/>
            <person name="Prigge M."/>
            <person name="Rensing S.A."/>
            <person name="Riano-Pachon D.M."/>
            <person name="Roberts A.W."/>
            <person name="Sato Y."/>
            <person name="Scheller H.V."/>
            <person name="Schulz B."/>
            <person name="Schulz C."/>
            <person name="Shakirov E.V."/>
            <person name="Shibagaki N."/>
            <person name="Shinohara N."/>
            <person name="Shippen D.E."/>
            <person name="Soerensen I."/>
            <person name="Sotooka R."/>
            <person name="Sugimoto N."/>
            <person name="Sugita M."/>
            <person name="Sumikawa N."/>
            <person name="Tanurdzic M."/>
            <person name="Theissen G."/>
            <person name="Ulvskov P."/>
            <person name="Wakazuki S."/>
            <person name="Weng J.K."/>
            <person name="Willats W.W."/>
            <person name="Wipf D."/>
            <person name="Wolf P.G."/>
            <person name="Yang L."/>
            <person name="Zimmer A.D."/>
            <person name="Zhu Q."/>
            <person name="Mitros T."/>
            <person name="Hellsten U."/>
            <person name="Loque D."/>
            <person name="Otillar R."/>
            <person name="Salamov A."/>
            <person name="Schmutz J."/>
            <person name="Shapiro H."/>
            <person name="Lindquist E."/>
            <person name="Lucas S."/>
            <person name="Rokhsar D."/>
            <person name="Grigoriev I.V."/>
        </authorList>
    </citation>
    <scope>NUCLEOTIDE SEQUENCE [LARGE SCALE GENOMIC DNA]</scope>
</reference>
<dbReference type="eggNOG" id="ENOG502QQN6">
    <property type="taxonomic scope" value="Eukaryota"/>
</dbReference>
<evidence type="ECO:0000256" key="3">
    <source>
        <dbReference type="ARBA" id="ARBA00022723"/>
    </source>
</evidence>
<accession>D8QQD0</accession>
<evidence type="ECO:0000313" key="7">
    <source>
        <dbReference type="EMBL" id="EFJ37773.1"/>
    </source>
</evidence>
<dbReference type="FunFam" id="1.50.10.130:FF:000002">
    <property type="entry name" value="Ent-copalyl diphosphate synthase, chloroplastic"/>
    <property type="match status" value="1"/>
</dbReference>
<protein>
    <submittedName>
        <fullName evidence="7">Terpene synthase</fullName>
    </submittedName>
</protein>
<keyword evidence="4" id="KW-0460">Magnesium</keyword>
<gene>
    <name evidence="7" type="ORF">SELMODRAFT_450917</name>
</gene>
<name>D8QQD0_SELML</name>
<dbReference type="SFLD" id="SFLDG01605">
    <property type="entry name" value="Terpene_Cyclase_Like_1_N-term"/>
    <property type="match status" value="1"/>
</dbReference>
<dbReference type="PANTHER" id="PTHR31739:SF4">
    <property type="entry name" value="ENT-COPALYL DIPHOSPHATE SYNTHASE, CHLOROPLASTIC"/>
    <property type="match status" value="1"/>
</dbReference>
<comment type="cofactor">
    <cofactor evidence="1">
        <name>Mg(2+)</name>
        <dbReference type="ChEBI" id="CHEBI:18420"/>
    </cofactor>
</comment>
<evidence type="ECO:0000259" key="6">
    <source>
        <dbReference type="Pfam" id="PF03936"/>
    </source>
</evidence>
<keyword evidence="8" id="KW-1185">Reference proteome</keyword>
<evidence type="ECO:0000313" key="8">
    <source>
        <dbReference type="Proteomes" id="UP000001514"/>
    </source>
</evidence>
<dbReference type="SFLD" id="SFLDG01014">
    <property type="entry name" value="Terpene_Cyclase_Like_1_N-term"/>
    <property type="match status" value="1"/>
</dbReference>
<dbReference type="STRING" id="88036.D8QQD0"/>
<dbReference type="Proteomes" id="UP000001514">
    <property type="component" value="Unassembled WGS sequence"/>
</dbReference>
<dbReference type="Pfam" id="PF03936">
    <property type="entry name" value="Terpene_synth_C"/>
    <property type="match status" value="1"/>
</dbReference>
<dbReference type="GO" id="GO:0010333">
    <property type="term" value="F:terpene synthase activity"/>
    <property type="evidence" value="ECO:0000318"/>
    <property type="project" value="GO_Central"/>
</dbReference>
<dbReference type="Gene3D" id="1.10.600.10">
    <property type="entry name" value="Farnesyl Diphosphate Synthase"/>
    <property type="match status" value="1"/>
</dbReference>
<dbReference type="InterPro" id="IPR005630">
    <property type="entry name" value="Terpene_synthase_metal-bd"/>
</dbReference>
<keyword evidence="3" id="KW-0479">Metal-binding</keyword>
<feature type="domain" description="Terpene synthase metal-binding" evidence="6">
    <location>
        <begin position="694"/>
        <end position="860"/>
    </location>
</feature>